<dbReference type="RefSeq" id="WP_073432048.1">
    <property type="nucleotide sequence ID" value="NZ_CADFGY010000004.1"/>
</dbReference>
<dbReference type="AlphaFoldDB" id="A0A1M6WTN9"/>
<dbReference type="Pfam" id="PF06745">
    <property type="entry name" value="ATPase"/>
    <property type="match status" value="2"/>
</dbReference>
<dbReference type="InterPro" id="IPR003593">
    <property type="entry name" value="AAA+_ATPase"/>
</dbReference>
<feature type="domain" description="KaiC" evidence="7">
    <location>
        <begin position="11"/>
        <end position="249"/>
    </location>
</feature>
<dbReference type="PANTHER" id="PTHR42926">
    <property type="match status" value="1"/>
</dbReference>
<evidence type="ECO:0000256" key="3">
    <source>
        <dbReference type="ARBA" id="ARBA00022679"/>
    </source>
</evidence>
<protein>
    <recommendedName>
        <fullName evidence="1">non-specific serine/threonine protein kinase</fullName>
        <ecNumber evidence="1">2.7.11.1</ecNumber>
    </recommendedName>
</protein>
<dbReference type="SUPFAM" id="SSF52540">
    <property type="entry name" value="P-loop containing nucleoside triphosphate hydrolases"/>
    <property type="match status" value="2"/>
</dbReference>
<feature type="domain" description="KaiC" evidence="7">
    <location>
        <begin position="251"/>
        <end position="483"/>
    </location>
</feature>
<dbReference type="GO" id="GO:0005524">
    <property type="term" value="F:ATP binding"/>
    <property type="evidence" value="ECO:0007669"/>
    <property type="project" value="InterPro"/>
</dbReference>
<dbReference type="EMBL" id="FRAB01000049">
    <property type="protein sequence ID" value="SHK97068.1"/>
    <property type="molecule type" value="Genomic_DNA"/>
</dbReference>
<evidence type="ECO:0000256" key="5">
    <source>
        <dbReference type="ARBA" id="ARBA00022777"/>
    </source>
</evidence>
<keyword evidence="2" id="KW-0597">Phosphoprotein</keyword>
<dbReference type="InterPro" id="IPR051347">
    <property type="entry name" value="Circadian_clock_KaiC-rel"/>
</dbReference>
<dbReference type="InterPro" id="IPR014774">
    <property type="entry name" value="KaiC-like_dom"/>
</dbReference>
<name>A0A1M6WTN9_9BURK</name>
<dbReference type="InterPro" id="IPR030665">
    <property type="entry name" value="KaiC"/>
</dbReference>
<dbReference type="CDD" id="cd19488">
    <property type="entry name" value="KaiC-like_N"/>
    <property type="match status" value="1"/>
</dbReference>
<keyword evidence="6" id="KW-0378">Hydrolase</keyword>
<sequence length="505" mass="55362">MSTKPVTDTPARLSSGIEGVDNILGGGFTPRRMYLIEGAPGTGKTTLALQFLLKGVDEGQAGLYITLSETRSELISVADSHGWDLSRFSILELLSDEGLDPQYEQSVLHPAEVELGETVRNVIQQVNDVKPTRIVLDSLSELRLLSQNPLRYRRQILALKRFFATRECTVLLLDDNTSDTGDVQLHSIAHGVISLDNIVHDYGGNRRRLRIAKMRGIKFREGYHDFTLDTGGIRVYPRLVAAEHHAEFDPNPLSTGTPGLDALLGGGLIPGTNALMIGPSGVGKTTTVVSCLLRALERGQRCVYYVFDETLTTLMIRCAALGMDLAPHVESGLLTLRQIDPAEISPGEFATDVRQSVENKGARYVAIDSLNAYLQAMPGERYLLLQMHELLGYLNQQGIITMLVLGQHGIIGEIQSDIDISYLSDVVVLFRYFEHHGEVLTAVTAVKSRANEHQRSIRQFRLAHGGVEVGEALRDFEGVLSGLPAYRGTTALLGARDHLIDTSGQ</sequence>
<dbReference type="Gene3D" id="3.40.50.300">
    <property type="entry name" value="P-loop containing nucleotide triphosphate hydrolases"/>
    <property type="match status" value="2"/>
</dbReference>
<evidence type="ECO:0000313" key="8">
    <source>
        <dbReference type="EMBL" id="SHK97068.1"/>
    </source>
</evidence>
<evidence type="ECO:0000313" key="9">
    <source>
        <dbReference type="Proteomes" id="UP000184395"/>
    </source>
</evidence>
<dbReference type="GO" id="GO:0004674">
    <property type="term" value="F:protein serine/threonine kinase activity"/>
    <property type="evidence" value="ECO:0007669"/>
    <property type="project" value="UniProtKB-EC"/>
</dbReference>
<evidence type="ECO:0000256" key="4">
    <source>
        <dbReference type="ARBA" id="ARBA00022737"/>
    </source>
</evidence>
<dbReference type="PIRSF" id="PIRSF039117">
    <property type="entry name" value="KaiC"/>
    <property type="match status" value="1"/>
</dbReference>
<gene>
    <name evidence="8" type="ORF">SAMN05192548_104914</name>
</gene>
<dbReference type="PRINTS" id="PR01874">
    <property type="entry name" value="DNAREPAIRADA"/>
</dbReference>
<evidence type="ECO:0000259" key="7">
    <source>
        <dbReference type="PROSITE" id="PS51146"/>
    </source>
</evidence>
<dbReference type="OrthoDB" id="9783783at2"/>
<dbReference type="PROSITE" id="PS51146">
    <property type="entry name" value="KAIC"/>
    <property type="match status" value="2"/>
</dbReference>
<dbReference type="PANTHER" id="PTHR42926:SF1">
    <property type="entry name" value="CIRCADIAN CLOCK OSCILLATOR PROTEIN KAIC 1"/>
    <property type="match status" value="1"/>
</dbReference>
<accession>A0A1M6WTN9</accession>
<dbReference type="SMART" id="SM00382">
    <property type="entry name" value="AAA"/>
    <property type="match status" value="2"/>
</dbReference>
<reference evidence="8 9" key="1">
    <citation type="submission" date="2016-11" db="EMBL/GenBank/DDBJ databases">
        <authorList>
            <person name="Jaros S."/>
            <person name="Januszkiewicz K."/>
            <person name="Wedrychowicz H."/>
        </authorList>
    </citation>
    <scope>NUCLEOTIDE SEQUENCE [LARGE SCALE GENOMIC DNA]</scope>
    <source>
        <strain evidence="8 9">LMG 20594</strain>
    </source>
</reference>
<dbReference type="InterPro" id="IPR027417">
    <property type="entry name" value="P-loop_NTPase"/>
</dbReference>
<keyword evidence="5" id="KW-0418">Kinase</keyword>
<proteinExistence type="predicted"/>
<evidence type="ECO:0000256" key="2">
    <source>
        <dbReference type="ARBA" id="ARBA00022553"/>
    </source>
</evidence>
<dbReference type="InterPro" id="IPR010624">
    <property type="entry name" value="KaiC_dom"/>
</dbReference>
<evidence type="ECO:0000256" key="6">
    <source>
        <dbReference type="ARBA" id="ARBA00022801"/>
    </source>
</evidence>
<organism evidence="8 9">
    <name type="scientific">Paraburkholderia terricola</name>
    <dbReference type="NCBI Taxonomy" id="169427"/>
    <lineage>
        <taxon>Bacteria</taxon>
        <taxon>Pseudomonadati</taxon>
        <taxon>Pseudomonadota</taxon>
        <taxon>Betaproteobacteria</taxon>
        <taxon>Burkholderiales</taxon>
        <taxon>Burkholderiaceae</taxon>
        <taxon>Paraburkholderia</taxon>
    </lineage>
</organism>
<evidence type="ECO:0000256" key="1">
    <source>
        <dbReference type="ARBA" id="ARBA00012513"/>
    </source>
</evidence>
<dbReference type="EC" id="2.7.11.1" evidence="1"/>
<dbReference type="Proteomes" id="UP000184395">
    <property type="component" value="Unassembled WGS sequence"/>
</dbReference>
<keyword evidence="4" id="KW-0677">Repeat</keyword>
<dbReference type="STRING" id="169427.SAMN05192548_104914"/>
<dbReference type="GO" id="GO:0016787">
    <property type="term" value="F:hydrolase activity"/>
    <property type="evidence" value="ECO:0007669"/>
    <property type="project" value="UniProtKB-KW"/>
</dbReference>
<keyword evidence="3" id="KW-0808">Transferase</keyword>